<name>A0A1Y2F0E4_PROLT</name>
<dbReference type="EMBL" id="MCFI01000020">
    <property type="protein sequence ID" value="ORY77310.1"/>
    <property type="molecule type" value="Genomic_DNA"/>
</dbReference>
<proteinExistence type="predicted"/>
<protein>
    <submittedName>
        <fullName evidence="1">Uncharacterized protein</fullName>
    </submittedName>
</protein>
<dbReference type="AlphaFoldDB" id="A0A1Y2F0E4"/>
<keyword evidence="2" id="KW-1185">Reference proteome</keyword>
<organism evidence="1 2">
    <name type="scientific">Protomyces lactucae-debilis</name>
    <dbReference type="NCBI Taxonomy" id="2754530"/>
    <lineage>
        <taxon>Eukaryota</taxon>
        <taxon>Fungi</taxon>
        <taxon>Dikarya</taxon>
        <taxon>Ascomycota</taxon>
        <taxon>Taphrinomycotina</taxon>
        <taxon>Taphrinomycetes</taxon>
        <taxon>Taphrinales</taxon>
        <taxon>Protomycetaceae</taxon>
        <taxon>Protomyces</taxon>
    </lineage>
</organism>
<evidence type="ECO:0000313" key="1">
    <source>
        <dbReference type="EMBL" id="ORY77310.1"/>
    </source>
</evidence>
<sequence>MLSFEQRSSLRPLAWSFSARPRPKHPQPTSIDTLVRFTQTQSHSMGLVTCDAHDLARQDVPTETGSLGVEVGLAAETENNG</sequence>
<accession>A0A1Y2F0E4</accession>
<dbReference type="RefSeq" id="XP_040722931.1">
    <property type="nucleotide sequence ID" value="XM_040869955.1"/>
</dbReference>
<reference evidence="1 2" key="1">
    <citation type="submission" date="2016-07" db="EMBL/GenBank/DDBJ databases">
        <title>Pervasive Adenine N6-methylation of Active Genes in Fungi.</title>
        <authorList>
            <consortium name="DOE Joint Genome Institute"/>
            <person name="Mondo S.J."/>
            <person name="Dannebaum R.O."/>
            <person name="Kuo R.C."/>
            <person name="Labutti K."/>
            <person name="Haridas S."/>
            <person name="Kuo A."/>
            <person name="Salamov A."/>
            <person name="Ahrendt S.R."/>
            <person name="Lipzen A."/>
            <person name="Sullivan W."/>
            <person name="Andreopoulos W.B."/>
            <person name="Clum A."/>
            <person name="Lindquist E."/>
            <person name="Daum C."/>
            <person name="Ramamoorthy G.K."/>
            <person name="Gryganskyi A."/>
            <person name="Culley D."/>
            <person name="Magnuson J.K."/>
            <person name="James T.Y."/>
            <person name="O'Malley M.A."/>
            <person name="Stajich J.E."/>
            <person name="Spatafora J.W."/>
            <person name="Visel A."/>
            <person name="Grigoriev I.V."/>
        </authorList>
    </citation>
    <scope>NUCLEOTIDE SEQUENCE [LARGE SCALE GENOMIC DNA]</scope>
    <source>
        <strain evidence="1 2">12-1054</strain>
    </source>
</reference>
<evidence type="ECO:0000313" key="2">
    <source>
        <dbReference type="Proteomes" id="UP000193685"/>
    </source>
</evidence>
<gene>
    <name evidence="1" type="ORF">BCR37DRAFT_382773</name>
</gene>
<dbReference type="GeneID" id="63786554"/>
<comment type="caution">
    <text evidence="1">The sequence shown here is derived from an EMBL/GenBank/DDBJ whole genome shotgun (WGS) entry which is preliminary data.</text>
</comment>
<dbReference type="Proteomes" id="UP000193685">
    <property type="component" value="Unassembled WGS sequence"/>
</dbReference>